<dbReference type="InterPro" id="IPR051198">
    <property type="entry name" value="BchE-like"/>
</dbReference>
<evidence type="ECO:0000313" key="8">
    <source>
        <dbReference type="Proteomes" id="UP000184465"/>
    </source>
</evidence>
<dbReference type="Proteomes" id="UP000184465">
    <property type="component" value="Unassembled WGS sequence"/>
</dbReference>
<evidence type="ECO:0000256" key="3">
    <source>
        <dbReference type="ARBA" id="ARBA00022723"/>
    </source>
</evidence>
<dbReference type="GO" id="GO:0051536">
    <property type="term" value="F:iron-sulfur cluster binding"/>
    <property type="evidence" value="ECO:0007669"/>
    <property type="project" value="UniProtKB-KW"/>
</dbReference>
<sequence>MIDALFNKRGNIDDIEGLIVKNRQLNTKVRPFVYKNINELSIPDWDCVNLELYNENIHVDRVNKALPIMASRGCPFNCEFCSTYLTWGHNVRYRDVNLVIEEIETIISKYGIRSFHFYDDNLLLNEKWVEFFSREILKREIKINWICLSRPEIIMKHQHLLPLIREAGCKGFELGYETSDEDLYNRMNKKNSQTYFIKTYQLLKEFRFEMIEFLLMCFYDGETLHSLLKTYRDIKALKKKEFYFLTSRYFATPFLGTVFHIKSQNKGIRISNDYRYHYAIFLNFMPYSFLNSKMSYFKIDSRKLKTTFLFYQLDNLINKNQIFDIQNKIPPEMFAQYFNEFSEKERTIKEFSKFLYEKLSKYYSLNCIYEYMGRMIEFAINQGVLYHEKNTFY</sequence>
<dbReference type="PANTHER" id="PTHR43409:SF7">
    <property type="entry name" value="BLL1977 PROTEIN"/>
    <property type="match status" value="1"/>
</dbReference>
<evidence type="ECO:0000256" key="5">
    <source>
        <dbReference type="ARBA" id="ARBA00023014"/>
    </source>
</evidence>
<dbReference type="SUPFAM" id="SSF102114">
    <property type="entry name" value="Radical SAM enzymes"/>
    <property type="match status" value="1"/>
</dbReference>
<dbReference type="STRING" id="1121301.SAMN02745912_01423"/>
<keyword evidence="8" id="KW-1185">Reference proteome</keyword>
<gene>
    <name evidence="7" type="ORF">SAMN02745912_01423</name>
</gene>
<dbReference type="SFLD" id="SFLDG01082">
    <property type="entry name" value="B12-binding_domain_containing"/>
    <property type="match status" value="1"/>
</dbReference>
<feature type="domain" description="Radical SAM core" evidence="6">
    <location>
        <begin position="58"/>
        <end position="288"/>
    </location>
</feature>
<dbReference type="GO" id="GO:0005829">
    <property type="term" value="C:cytosol"/>
    <property type="evidence" value="ECO:0007669"/>
    <property type="project" value="TreeGrafter"/>
</dbReference>
<dbReference type="EMBL" id="FRAG01000012">
    <property type="protein sequence ID" value="SHJ86859.1"/>
    <property type="molecule type" value="Genomic_DNA"/>
</dbReference>
<dbReference type="PANTHER" id="PTHR43409">
    <property type="entry name" value="ANAEROBIC MAGNESIUM-PROTOPORPHYRIN IX MONOMETHYL ESTER CYCLASE-RELATED"/>
    <property type="match status" value="1"/>
</dbReference>
<organism evidence="7 8">
    <name type="scientific">Paramaledivibacter caminithermalis (strain DSM 15212 / CIP 107654 / DViRD3)</name>
    <name type="common">Clostridium caminithermale</name>
    <dbReference type="NCBI Taxonomy" id="1121301"/>
    <lineage>
        <taxon>Bacteria</taxon>
        <taxon>Bacillati</taxon>
        <taxon>Bacillota</taxon>
        <taxon>Clostridia</taxon>
        <taxon>Peptostreptococcales</taxon>
        <taxon>Caminicellaceae</taxon>
        <taxon>Paramaledivibacter</taxon>
    </lineage>
</organism>
<evidence type="ECO:0000256" key="1">
    <source>
        <dbReference type="ARBA" id="ARBA00001966"/>
    </source>
</evidence>
<proteinExistence type="predicted"/>
<keyword evidence="5" id="KW-0411">Iron-sulfur</keyword>
<dbReference type="PROSITE" id="PS51918">
    <property type="entry name" value="RADICAL_SAM"/>
    <property type="match status" value="1"/>
</dbReference>
<dbReference type="SMART" id="SM00729">
    <property type="entry name" value="Elp3"/>
    <property type="match status" value="1"/>
</dbReference>
<accession>A0A1M6MU02</accession>
<dbReference type="Gene3D" id="3.80.30.20">
    <property type="entry name" value="tm_1862 like domain"/>
    <property type="match status" value="1"/>
</dbReference>
<dbReference type="GO" id="GO:0046872">
    <property type="term" value="F:metal ion binding"/>
    <property type="evidence" value="ECO:0007669"/>
    <property type="project" value="UniProtKB-KW"/>
</dbReference>
<protein>
    <submittedName>
        <fullName evidence="7">Radical SAM superfamily protein</fullName>
    </submittedName>
</protein>
<dbReference type="InterPro" id="IPR023404">
    <property type="entry name" value="rSAM_horseshoe"/>
</dbReference>
<dbReference type="InterPro" id="IPR058240">
    <property type="entry name" value="rSAM_sf"/>
</dbReference>
<reference evidence="7 8" key="1">
    <citation type="submission" date="2016-11" db="EMBL/GenBank/DDBJ databases">
        <authorList>
            <person name="Jaros S."/>
            <person name="Januszkiewicz K."/>
            <person name="Wedrychowicz H."/>
        </authorList>
    </citation>
    <scope>NUCLEOTIDE SEQUENCE [LARGE SCALE GENOMIC DNA]</scope>
    <source>
        <strain evidence="7 8">DSM 15212</strain>
    </source>
</reference>
<dbReference type="InterPro" id="IPR006638">
    <property type="entry name" value="Elp3/MiaA/NifB-like_rSAM"/>
</dbReference>
<evidence type="ECO:0000313" key="7">
    <source>
        <dbReference type="EMBL" id="SHJ86859.1"/>
    </source>
</evidence>
<dbReference type="Pfam" id="PF04055">
    <property type="entry name" value="Radical_SAM"/>
    <property type="match status" value="1"/>
</dbReference>
<dbReference type="GO" id="GO:0003824">
    <property type="term" value="F:catalytic activity"/>
    <property type="evidence" value="ECO:0007669"/>
    <property type="project" value="InterPro"/>
</dbReference>
<name>A0A1M6MU02_PARC5</name>
<dbReference type="AlphaFoldDB" id="A0A1M6MU02"/>
<evidence type="ECO:0000256" key="4">
    <source>
        <dbReference type="ARBA" id="ARBA00023004"/>
    </source>
</evidence>
<dbReference type="InterPro" id="IPR007197">
    <property type="entry name" value="rSAM"/>
</dbReference>
<evidence type="ECO:0000256" key="2">
    <source>
        <dbReference type="ARBA" id="ARBA00022691"/>
    </source>
</evidence>
<keyword evidence="3" id="KW-0479">Metal-binding</keyword>
<keyword evidence="2" id="KW-0949">S-adenosyl-L-methionine</keyword>
<evidence type="ECO:0000259" key="6">
    <source>
        <dbReference type="PROSITE" id="PS51918"/>
    </source>
</evidence>
<comment type="cofactor">
    <cofactor evidence="1">
        <name>[4Fe-4S] cluster</name>
        <dbReference type="ChEBI" id="CHEBI:49883"/>
    </cofactor>
</comment>
<dbReference type="SFLD" id="SFLDS00029">
    <property type="entry name" value="Radical_SAM"/>
    <property type="match status" value="1"/>
</dbReference>
<keyword evidence="4" id="KW-0408">Iron</keyword>